<feature type="compositionally biased region" description="Polar residues" evidence="1">
    <location>
        <begin position="40"/>
        <end position="50"/>
    </location>
</feature>
<comment type="caution">
    <text evidence="2">The sequence shown here is derived from an EMBL/GenBank/DDBJ whole genome shotgun (WGS) entry which is preliminary data.</text>
</comment>
<dbReference type="PATRIC" id="fig|1078020.3.peg.3787"/>
<accession>G7CLF0</accession>
<evidence type="ECO:0000313" key="2">
    <source>
        <dbReference type="EMBL" id="EHI11226.1"/>
    </source>
</evidence>
<evidence type="ECO:0000256" key="1">
    <source>
        <dbReference type="SAM" id="MobiDB-lite"/>
    </source>
</evidence>
<evidence type="ECO:0000313" key="3">
    <source>
        <dbReference type="Proteomes" id="UP000004915"/>
    </source>
</evidence>
<dbReference type="AlphaFoldDB" id="G7CLF0"/>
<dbReference type="Proteomes" id="UP000004915">
    <property type="component" value="Unassembled WGS sequence"/>
</dbReference>
<reference evidence="2 3" key="1">
    <citation type="submission" date="2011-11" db="EMBL/GenBank/DDBJ databases">
        <authorList>
            <consortium name="Tuberculosis Structural Genomics Consortium"/>
            <person name="Ioerger T.R."/>
        </authorList>
    </citation>
    <scope>NUCLEOTIDE SEQUENCE [LARGE SCALE GENOMIC DNA]</scope>
    <source>
        <strain evidence="3">ATCC 19527 / DSM 44167 / CIP 105390 / JCM 6362 / NCTC 10409 / 316</strain>
    </source>
</reference>
<sequence length="50" mass="5573">MSFAEPGTGPPNRWMIDLIDIRERKGATIRPRNQPRPGGTQRTHSSSLVS</sequence>
<feature type="region of interest" description="Disordered" evidence="1">
    <location>
        <begin position="25"/>
        <end position="50"/>
    </location>
</feature>
<name>G7CLF0_MYCT3</name>
<proteinExistence type="predicted"/>
<protein>
    <submittedName>
        <fullName evidence="2">Uncharacterized protein</fullName>
    </submittedName>
</protein>
<keyword evidence="3" id="KW-1185">Reference proteome</keyword>
<dbReference type="EMBL" id="AGVE01000048">
    <property type="protein sequence ID" value="EHI11226.1"/>
    <property type="molecule type" value="Genomic_DNA"/>
</dbReference>
<organism evidence="2 3">
    <name type="scientific">Mycolicibacterium thermoresistibile (strain ATCC 19527 / DSM 44167 / CIP 105390 / JCM 6362 / NCTC 10409 / 316)</name>
    <name type="common">Mycobacterium thermoresistibile</name>
    <dbReference type="NCBI Taxonomy" id="1078020"/>
    <lineage>
        <taxon>Bacteria</taxon>
        <taxon>Bacillati</taxon>
        <taxon>Actinomycetota</taxon>
        <taxon>Actinomycetes</taxon>
        <taxon>Mycobacteriales</taxon>
        <taxon>Mycobacteriaceae</taxon>
        <taxon>Mycolicibacterium</taxon>
    </lineage>
</organism>
<dbReference type="RefSeq" id="WP_003927311.1">
    <property type="nucleotide sequence ID" value="NZ_AGVE01000048.1"/>
</dbReference>
<gene>
    <name evidence="2" type="ORF">KEK_19209</name>
</gene>